<comment type="caution">
    <text evidence="3">The sequence shown here is derived from an EMBL/GenBank/DDBJ whole genome shotgun (WGS) entry which is preliminary data.</text>
</comment>
<proteinExistence type="predicted"/>
<protein>
    <submittedName>
        <fullName evidence="3">Uncharacterized protein</fullName>
    </submittedName>
</protein>
<evidence type="ECO:0000256" key="1">
    <source>
        <dbReference type="SAM" id="MobiDB-lite"/>
    </source>
</evidence>
<dbReference type="EMBL" id="BKCJ010001438">
    <property type="protein sequence ID" value="GEU41439.1"/>
    <property type="molecule type" value="Genomic_DNA"/>
</dbReference>
<reference evidence="3" key="1">
    <citation type="journal article" date="2019" name="Sci. Rep.">
        <title>Draft genome of Tanacetum cinerariifolium, the natural source of mosquito coil.</title>
        <authorList>
            <person name="Yamashiro T."/>
            <person name="Shiraishi A."/>
            <person name="Satake H."/>
            <person name="Nakayama K."/>
        </authorList>
    </citation>
    <scope>NUCLEOTIDE SEQUENCE</scope>
</reference>
<organism evidence="3">
    <name type="scientific">Tanacetum cinerariifolium</name>
    <name type="common">Dalmatian daisy</name>
    <name type="synonym">Chrysanthemum cinerariifolium</name>
    <dbReference type="NCBI Taxonomy" id="118510"/>
    <lineage>
        <taxon>Eukaryota</taxon>
        <taxon>Viridiplantae</taxon>
        <taxon>Streptophyta</taxon>
        <taxon>Embryophyta</taxon>
        <taxon>Tracheophyta</taxon>
        <taxon>Spermatophyta</taxon>
        <taxon>Magnoliopsida</taxon>
        <taxon>eudicotyledons</taxon>
        <taxon>Gunneridae</taxon>
        <taxon>Pentapetalae</taxon>
        <taxon>asterids</taxon>
        <taxon>campanulids</taxon>
        <taxon>Asterales</taxon>
        <taxon>Asteraceae</taxon>
        <taxon>Asteroideae</taxon>
        <taxon>Anthemideae</taxon>
        <taxon>Anthemidinae</taxon>
        <taxon>Tanacetum</taxon>
    </lineage>
</organism>
<evidence type="ECO:0000313" key="3">
    <source>
        <dbReference type="EMBL" id="GEU41439.1"/>
    </source>
</evidence>
<feature type="region of interest" description="Disordered" evidence="1">
    <location>
        <begin position="29"/>
        <end position="96"/>
    </location>
</feature>
<gene>
    <name evidence="3" type="ORF">Tci_013417</name>
</gene>
<sequence length="316" mass="34859">MPKSNPHQLISRRVAIMVVRLLLGQNTPTKTDHQKRVEVGDPKILATREWKERATAKKKENKRQGGDGGERSCPATKEDLSPRMSPHGSADRSVHNYSDARHDDEDADALRLGTSGEHPIATQTSSPPRSIQRGNVGGGESSRGGPLYVPEWSIHQRCRLDTPTWSRELMVHLAPLTAQEESNALNNATALERAWFSLARGALAHNEILESLPEPFNLAIQAGCGKGLAKERSEGDLLALMGRMEGFDAYADTKMKVEYDKMFEKRYSYAKKISRGFRHSVSDLLKVYSDSSPFVQAPPSEPSFRQAASTTAPLGS</sequence>
<dbReference type="AlphaFoldDB" id="A0A6L2JXI8"/>
<feature type="region of interest" description="Disordered" evidence="1">
    <location>
        <begin position="117"/>
        <end position="146"/>
    </location>
</feature>
<accession>A0A6L2JXI8</accession>
<feature type="compositionally biased region" description="Polar residues" evidence="1">
    <location>
        <begin position="306"/>
        <end position="316"/>
    </location>
</feature>
<feature type="region of interest" description="Disordered" evidence="1">
    <location>
        <begin position="295"/>
        <end position="316"/>
    </location>
</feature>
<evidence type="ECO:0000256" key="2">
    <source>
        <dbReference type="SAM" id="SignalP"/>
    </source>
</evidence>
<keyword evidence="2" id="KW-0732">Signal</keyword>
<name>A0A6L2JXI8_TANCI</name>
<feature type="chain" id="PRO_5026749156" evidence="2">
    <location>
        <begin position="25"/>
        <end position="316"/>
    </location>
</feature>
<feature type="compositionally biased region" description="Basic and acidic residues" evidence="1">
    <location>
        <begin position="30"/>
        <end position="81"/>
    </location>
</feature>
<feature type="signal peptide" evidence="2">
    <location>
        <begin position="1"/>
        <end position="24"/>
    </location>
</feature>